<feature type="domain" description="Hydantoinase/oxoprolinase N-terminal" evidence="2">
    <location>
        <begin position="5"/>
        <end position="192"/>
    </location>
</feature>
<dbReference type="Pfam" id="PF05378">
    <property type="entry name" value="Hydant_A_N"/>
    <property type="match status" value="1"/>
</dbReference>
<dbReference type="RefSeq" id="WP_163075368.1">
    <property type="nucleotide sequence ID" value="NZ_CP048630.1"/>
</dbReference>
<dbReference type="GO" id="GO:0017168">
    <property type="term" value="F:5-oxoprolinase (ATP-hydrolyzing) activity"/>
    <property type="evidence" value="ECO:0007669"/>
    <property type="project" value="TreeGrafter"/>
</dbReference>
<organism evidence="4 5">
    <name type="scientific">Ancylobacter pratisalsi</name>
    <dbReference type="NCBI Taxonomy" id="1745854"/>
    <lineage>
        <taxon>Bacteria</taxon>
        <taxon>Pseudomonadati</taxon>
        <taxon>Pseudomonadota</taxon>
        <taxon>Alphaproteobacteria</taxon>
        <taxon>Hyphomicrobiales</taxon>
        <taxon>Xanthobacteraceae</taxon>
        <taxon>Ancylobacter</taxon>
    </lineage>
</organism>
<proteinExistence type="predicted"/>
<dbReference type="EMBL" id="CP048630">
    <property type="protein sequence ID" value="QIB34223.1"/>
    <property type="molecule type" value="Genomic_DNA"/>
</dbReference>
<name>A0A6P1YQ02_9HYPH</name>
<evidence type="ECO:0000313" key="4">
    <source>
        <dbReference type="EMBL" id="QIB34223.1"/>
    </source>
</evidence>
<dbReference type="KEGG" id="apra:G3A50_11270"/>
<dbReference type="InterPro" id="IPR002821">
    <property type="entry name" value="Hydantoinase_A"/>
</dbReference>
<evidence type="ECO:0000259" key="2">
    <source>
        <dbReference type="Pfam" id="PF05378"/>
    </source>
</evidence>
<accession>A0A6P1YQ02</accession>
<reference evidence="4 5" key="1">
    <citation type="submission" date="2020-02" db="EMBL/GenBank/DDBJ databases">
        <authorList>
            <person name="Li G."/>
        </authorList>
    </citation>
    <scope>NUCLEOTIDE SEQUENCE [LARGE SCALE GENOMIC DNA]</scope>
    <source>
        <strain evidence="4 5">DSM 102029</strain>
    </source>
</reference>
<dbReference type="GO" id="GO:0005829">
    <property type="term" value="C:cytosol"/>
    <property type="evidence" value="ECO:0007669"/>
    <property type="project" value="TreeGrafter"/>
</dbReference>
<protein>
    <submittedName>
        <fullName evidence="4">Hydantoinase/oxoprolinase family protein</fullName>
    </submittedName>
</protein>
<feature type="domain" description="Acetophenone carboxylase-like C-terminal" evidence="3">
    <location>
        <begin position="528"/>
        <end position="700"/>
    </location>
</feature>
<dbReference type="GO" id="GO:0006749">
    <property type="term" value="P:glutathione metabolic process"/>
    <property type="evidence" value="ECO:0007669"/>
    <property type="project" value="TreeGrafter"/>
</dbReference>
<sequence>MTTAIDIDIGGTFTDCYIARGDTSVWCKARTTAYDLSVCTLQAIEEGADKLDISVEELLAETGIVRYSSTIAMNKLIQRNGPKVALITTHGFEDTIFIGRCSQWADGLPFKTTRNIARMKRPQSLVDREMVVGVAERVDSTGEVIYPLDEKLFLEQLRGLVDRGARSFVVSLLWSFMNPSHEQRIKELILEEYGDAYLGSMPVFLSSEVSPRIFEYPRTMMTLLNGYLHQAMYHELMGIAEEFRERAYRKPLMMVHNTGGMASVLKTSAVNTFNGGPVAGVMGSFHLAPLYGFKNVISADMGGTSFDIGMVAEGSTRFYQFQPVIDTWTVDATILDVRSIGAGGGSIIQVNPLLGNQLTVGPESAGSHPGPACYDQGGALPTVTDADVVLGYLNPDTFHGGRLTLDRALARKAVEEKVAGPLGIPVEEAALLAKRVIDGTMGGEIYKETVLKGFDPRDFILFALGGAGPVHATGFAEAAQLETVVVFPYSSTFCAFGSSTMDIVHLYEQSLHLHLMDLHGRTFDDFATFNAVVDALIERGRQDFRGEGVDPDRAEWQLELDMKFGGQLNTSRTISPVLHLGSAEDVGALYKAFEADYAAAYSAMGLTPEAGVEIENFVIRATVRMPKPAVKKLPLSCADASAARTGTRAAFWQGIGWHDTDLYDRDRLVPGNAFDGPALIEASDTTIVIEPGWNFLLDEYGNGLIRRLGTAPRPRSQEG</sequence>
<dbReference type="InterPro" id="IPR045079">
    <property type="entry name" value="Oxoprolinase-like"/>
</dbReference>
<dbReference type="AlphaFoldDB" id="A0A6P1YQ02"/>
<feature type="domain" description="Hydantoinase A/oxoprolinase" evidence="1">
    <location>
        <begin position="218"/>
        <end position="503"/>
    </location>
</feature>
<dbReference type="Proteomes" id="UP000464751">
    <property type="component" value="Chromosome"/>
</dbReference>
<dbReference type="InterPro" id="IPR008040">
    <property type="entry name" value="Hydant_A_N"/>
</dbReference>
<dbReference type="PANTHER" id="PTHR11365:SF23">
    <property type="entry name" value="HYPOTHETICAL 5-OXOPROLINASE (EUROFUNG)-RELATED"/>
    <property type="match status" value="1"/>
</dbReference>
<keyword evidence="5" id="KW-1185">Reference proteome</keyword>
<dbReference type="Pfam" id="PF01968">
    <property type="entry name" value="Hydantoinase_A"/>
    <property type="match status" value="1"/>
</dbReference>
<gene>
    <name evidence="4" type="ORF">G3A50_11270</name>
</gene>
<evidence type="ECO:0000259" key="3">
    <source>
        <dbReference type="Pfam" id="PF19278"/>
    </source>
</evidence>
<evidence type="ECO:0000259" key="1">
    <source>
        <dbReference type="Pfam" id="PF01968"/>
    </source>
</evidence>
<dbReference type="InterPro" id="IPR049517">
    <property type="entry name" value="ACX-like_C"/>
</dbReference>
<evidence type="ECO:0000313" key="5">
    <source>
        <dbReference type="Proteomes" id="UP000464751"/>
    </source>
</evidence>
<dbReference type="PANTHER" id="PTHR11365">
    <property type="entry name" value="5-OXOPROLINASE RELATED"/>
    <property type="match status" value="1"/>
</dbReference>
<dbReference type="Pfam" id="PF19278">
    <property type="entry name" value="Hydant_A_C"/>
    <property type="match status" value="1"/>
</dbReference>